<keyword evidence="4" id="KW-1185">Reference proteome</keyword>
<evidence type="ECO:0000259" key="2">
    <source>
        <dbReference type="Pfam" id="PF14330"/>
    </source>
</evidence>
<feature type="compositionally biased region" description="Polar residues" evidence="1">
    <location>
        <begin position="1"/>
        <end position="30"/>
    </location>
</feature>
<gene>
    <name evidence="3" type="ORF">K458DRAFT_445393</name>
</gene>
<sequence length="692" mass="75571">MGDSTPLTNSHTVPLTNGTSASTTPQNGTSPRPIVNISTPVGMLGYGLREEETYDALAKLIQNGAPTAMVLDSGSTDSGPEKLALGCMSAPRSNYKRDLTRLLRLSHAFRVPIIFSSAGGDGSDDHVTEMIRILEEIATEKGNEHYRLKAIAVYSEVKKDFVHQRLASGAVSGCGKPVPQLTPQDIDSAPRICSQMGPEPFYDAMVANTDFNVIAGGRGYDPSPYIAYCAYAAKMDFANTATEQGRRMFGAFAHMGKIMECGASCARPKGNGAVSTVYEDGSFDIAPTDPNAKCSPLSVSAHSLYEKTRPDILSGPGGKLDLTHSKYEQLDDDRTVRCRGAEFVFSRDAGSKYQIKLEAARLVGYRSQYMGSYKDRKCHPIPDQNFFLRTTAILISQIDTVLTRTRQYVEFQHQHVQQKWEMDWHIYGKDTFTADGKPGEVFLIGEALAETQDLANSLVSTARVASVHVPYPGMKATAGAFAYGLGGKVELPLGPCAEFAIYHLVDLEEGEERLKLSDDSKALYHQKVTMIGVPGLDATPLPAKKAATEGGRKKKGFAIPDDGPSVQHDRVAPATLGELASVLRSKNAGPFELTFDVMFAFEDEYQLVKESNFLNAATIAKLCKIKEEDVVWSGFFDQALAFKATIPRLHRGKVQGNGGFMEADVHGSNKYLDLFYFQLPAEFVEKWKAIRA</sequence>
<evidence type="ECO:0000256" key="1">
    <source>
        <dbReference type="SAM" id="MobiDB-lite"/>
    </source>
</evidence>
<dbReference type="EMBL" id="MU005598">
    <property type="protein sequence ID" value="KAF2680175.1"/>
    <property type="molecule type" value="Genomic_DNA"/>
</dbReference>
<name>A0A6G1IPV1_9PLEO</name>
<evidence type="ECO:0000313" key="3">
    <source>
        <dbReference type="EMBL" id="KAF2680175.1"/>
    </source>
</evidence>
<dbReference type="OrthoDB" id="5863171at2759"/>
<feature type="region of interest" description="Disordered" evidence="1">
    <location>
        <begin position="1"/>
        <end position="36"/>
    </location>
</feature>
<dbReference type="InterPro" id="IPR025496">
    <property type="entry name" value="DUF4387"/>
</dbReference>
<evidence type="ECO:0000313" key="4">
    <source>
        <dbReference type="Proteomes" id="UP000799291"/>
    </source>
</evidence>
<accession>A0A6G1IPV1</accession>
<dbReference type="Pfam" id="PF14330">
    <property type="entry name" value="DUF4387"/>
    <property type="match status" value="1"/>
</dbReference>
<dbReference type="Proteomes" id="UP000799291">
    <property type="component" value="Unassembled WGS sequence"/>
</dbReference>
<feature type="domain" description="DUF4387" evidence="2">
    <location>
        <begin position="576"/>
        <end position="676"/>
    </location>
</feature>
<organism evidence="3 4">
    <name type="scientific">Lentithecium fluviatile CBS 122367</name>
    <dbReference type="NCBI Taxonomy" id="1168545"/>
    <lineage>
        <taxon>Eukaryota</taxon>
        <taxon>Fungi</taxon>
        <taxon>Dikarya</taxon>
        <taxon>Ascomycota</taxon>
        <taxon>Pezizomycotina</taxon>
        <taxon>Dothideomycetes</taxon>
        <taxon>Pleosporomycetidae</taxon>
        <taxon>Pleosporales</taxon>
        <taxon>Massarineae</taxon>
        <taxon>Lentitheciaceae</taxon>
        <taxon>Lentithecium</taxon>
    </lineage>
</organism>
<protein>
    <recommendedName>
        <fullName evidence="2">DUF4387 domain-containing protein</fullName>
    </recommendedName>
</protein>
<dbReference type="AlphaFoldDB" id="A0A6G1IPV1"/>
<proteinExistence type="predicted"/>
<reference evidence="3" key="1">
    <citation type="journal article" date="2020" name="Stud. Mycol.">
        <title>101 Dothideomycetes genomes: a test case for predicting lifestyles and emergence of pathogens.</title>
        <authorList>
            <person name="Haridas S."/>
            <person name="Albert R."/>
            <person name="Binder M."/>
            <person name="Bloem J."/>
            <person name="Labutti K."/>
            <person name="Salamov A."/>
            <person name="Andreopoulos B."/>
            <person name="Baker S."/>
            <person name="Barry K."/>
            <person name="Bills G."/>
            <person name="Bluhm B."/>
            <person name="Cannon C."/>
            <person name="Castanera R."/>
            <person name="Culley D."/>
            <person name="Daum C."/>
            <person name="Ezra D."/>
            <person name="Gonzalez J."/>
            <person name="Henrissat B."/>
            <person name="Kuo A."/>
            <person name="Liang C."/>
            <person name="Lipzen A."/>
            <person name="Lutzoni F."/>
            <person name="Magnuson J."/>
            <person name="Mondo S."/>
            <person name="Nolan M."/>
            <person name="Ohm R."/>
            <person name="Pangilinan J."/>
            <person name="Park H.-J."/>
            <person name="Ramirez L."/>
            <person name="Alfaro M."/>
            <person name="Sun H."/>
            <person name="Tritt A."/>
            <person name="Yoshinaga Y."/>
            <person name="Zwiers L.-H."/>
            <person name="Turgeon B."/>
            <person name="Goodwin S."/>
            <person name="Spatafora J."/>
            <person name="Crous P."/>
            <person name="Grigoriev I."/>
        </authorList>
    </citation>
    <scope>NUCLEOTIDE SEQUENCE</scope>
    <source>
        <strain evidence="3">CBS 122367</strain>
    </source>
</reference>